<organism evidence="7 8">
    <name type="scientific">Candidatus Micrarchaeum acidiphilum ARMAN-2</name>
    <dbReference type="NCBI Taxonomy" id="425595"/>
    <lineage>
        <taxon>Archaea</taxon>
        <taxon>Candidatus Micrarchaeota</taxon>
        <taxon>Candidatus Micrarchaeia</taxon>
        <taxon>Candidatus Micrarchaeales</taxon>
        <taxon>Candidatus Micrarchaeaceae</taxon>
        <taxon>Candidatus Micrarchaeum</taxon>
    </lineage>
</organism>
<evidence type="ECO:0000256" key="1">
    <source>
        <dbReference type="ARBA" id="ARBA00001946"/>
    </source>
</evidence>
<dbReference type="GO" id="GO:0046872">
    <property type="term" value="F:metal ion binding"/>
    <property type="evidence" value="ECO:0007669"/>
    <property type="project" value="UniProtKB-KW"/>
</dbReference>
<proteinExistence type="inferred from homology"/>
<evidence type="ECO:0000256" key="4">
    <source>
        <dbReference type="ARBA" id="ARBA00022723"/>
    </source>
</evidence>
<gene>
    <name evidence="7" type="ORF">UNLARM2_0862</name>
</gene>
<evidence type="ECO:0000256" key="5">
    <source>
        <dbReference type="ARBA" id="ARBA00022842"/>
    </source>
</evidence>
<dbReference type="GO" id="GO:0004659">
    <property type="term" value="F:prenyltransferase activity"/>
    <property type="evidence" value="ECO:0007669"/>
    <property type="project" value="InterPro"/>
</dbReference>
<evidence type="ECO:0000313" key="7">
    <source>
        <dbReference type="EMBL" id="EET89744.1"/>
    </source>
</evidence>
<accession>C7DIH0</accession>
<dbReference type="GO" id="GO:0008299">
    <property type="term" value="P:isoprenoid biosynthetic process"/>
    <property type="evidence" value="ECO:0007669"/>
    <property type="project" value="InterPro"/>
</dbReference>
<keyword evidence="4" id="KW-0479">Metal-binding</keyword>
<evidence type="ECO:0000256" key="3">
    <source>
        <dbReference type="ARBA" id="ARBA00022679"/>
    </source>
</evidence>
<dbReference type="SFLD" id="SFLDS00005">
    <property type="entry name" value="Isoprenoid_Synthase_Type_I"/>
    <property type="match status" value="1"/>
</dbReference>
<keyword evidence="8" id="KW-1185">Reference proteome</keyword>
<protein>
    <submittedName>
        <fullName evidence="7">Polyprenyl synthetase</fullName>
    </submittedName>
</protein>
<dbReference type="PANTHER" id="PTHR12001">
    <property type="entry name" value="GERANYLGERANYL PYROPHOSPHATE SYNTHASE"/>
    <property type="match status" value="1"/>
</dbReference>
<dbReference type="InterPro" id="IPR033749">
    <property type="entry name" value="Polyprenyl_synt_CS"/>
</dbReference>
<dbReference type="Pfam" id="PF00348">
    <property type="entry name" value="polyprenyl_synt"/>
    <property type="match status" value="1"/>
</dbReference>
<dbReference type="AlphaFoldDB" id="C7DIH0"/>
<keyword evidence="3 6" id="KW-0808">Transferase</keyword>
<dbReference type="Proteomes" id="UP000332487">
    <property type="component" value="Unassembled WGS sequence"/>
</dbReference>
<name>C7DIH0_MICA2</name>
<dbReference type="CDD" id="cd00685">
    <property type="entry name" value="Trans_IPPS_HT"/>
    <property type="match status" value="1"/>
</dbReference>
<keyword evidence="5" id="KW-0460">Magnesium</keyword>
<dbReference type="Gene3D" id="1.10.600.10">
    <property type="entry name" value="Farnesyl Diphosphate Synthase"/>
    <property type="match status" value="1"/>
</dbReference>
<evidence type="ECO:0000256" key="6">
    <source>
        <dbReference type="RuleBase" id="RU004466"/>
    </source>
</evidence>
<comment type="similarity">
    <text evidence="2 6">Belongs to the FPP/GGPP synthase family.</text>
</comment>
<dbReference type="PROSITE" id="PS00723">
    <property type="entry name" value="POLYPRENYL_SYNTHASE_1"/>
    <property type="match status" value="1"/>
</dbReference>
<evidence type="ECO:0000256" key="2">
    <source>
        <dbReference type="ARBA" id="ARBA00006706"/>
    </source>
</evidence>
<dbReference type="EMBL" id="GG697241">
    <property type="protein sequence ID" value="EET89744.1"/>
    <property type="molecule type" value="Genomic_DNA"/>
</dbReference>
<evidence type="ECO:0000313" key="8">
    <source>
        <dbReference type="Proteomes" id="UP000332487"/>
    </source>
</evidence>
<reference evidence="7 8" key="2">
    <citation type="journal article" date="2010" name="Proc. Natl. Acad. Sci. U.S.A.">
        <title>Enigmatic, ultrasmall, uncultivated Archaea.</title>
        <authorList>
            <person name="Baker B.J."/>
            <person name="Comolli L.R."/>
            <person name="Dick G.J."/>
            <person name="Hauser L.J."/>
            <person name="Hyatt D."/>
            <person name="Dill B.D."/>
            <person name="Land M.L."/>
            <person name="Verberkmoes N.C."/>
            <person name="Hettich R.L."/>
            <person name="Banfield J.F."/>
        </authorList>
    </citation>
    <scope>NUCLEOTIDE SEQUENCE [LARGE SCALE GENOMIC DNA]</scope>
    <source>
        <strain evidence="7">ARMAN-2</strain>
    </source>
</reference>
<dbReference type="InterPro" id="IPR008949">
    <property type="entry name" value="Isoprenoid_synthase_dom_sf"/>
</dbReference>
<dbReference type="SUPFAM" id="SSF48576">
    <property type="entry name" value="Terpenoid synthases"/>
    <property type="match status" value="1"/>
</dbReference>
<dbReference type="InterPro" id="IPR000092">
    <property type="entry name" value="Polyprenyl_synt"/>
</dbReference>
<sequence length="340" mass="39341">MEFSEYVAKRRNAIYSKITDYIPLQEPEEHYKIVREYIDRQGNYRRPILLMLTGEMFGAPIEKLVQLAAAQQLSEEWLLIQDDAMDDSEFRRGGPTLHKMYGWIHAINASDTINVTMWKILKDYIMKFDPKNGNAIYDKFYDMIKYTIEGQYIENKFINNTKDLSKASESMYFRIADGKTCYYTIYGPMQIGAMAAGAPEKAISAFKEIGTNTGIAFQIMDDILDMAGDEKTFGKKRYGDLYEGKLTLIVLHAYGKASPEERKKIDAIYRKSRSDKTEEEINWLVEIIKKYGGIEYAMKVADHYGELAEKALQDNMDLFPDNEYKNILKSAIQAQYKRKS</sequence>
<dbReference type="PANTHER" id="PTHR12001:SF85">
    <property type="entry name" value="SHORT CHAIN ISOPRENYL DIPHOSPHATE SYNTHASE"/>
    <property type="match status" value="1"/>
</dbReference>
<reference evidence="7 8" key="1">
    <citation type="journal article" date="2009" name="Genome Biol.">
        <title>Community-wide analysis of microbial genome sequence signatures.</title>
        <authorList>
            <person name="Dick G.J."/>
            <person name="Andersson A.F."/>
            <person name="Baker B.J."/>
            <person name="Simmons S.L."/>
            <person name="Thomas B.C."/>
            <person name="Yelton A.P."/>
            <person name="Banfield J.F."/>
        </authorList>
    </citation>
    <scope>NUCLEOTIDE SEQUENCE [LARGE SCALE GENOMIC DNA]</scope>
    <source>
        <strain evidence="7">ARMAN-2</strain>
    </source>
</reference>
<comment type="cofactor">
    <cofactor evidence="1">
        <name>Mg(2+)</name>
        <dbReference type="ChEBI" id="CHEBI:18420"/>
    </cofactor>
</comment>